<comment type="similarity">
    <text evidence="1">Belongs to the NmrA-type oxidoreductase family.</text>
</comment>
<dbReference type="PANTHER" id="PTHR42748">
    <property type="entry name" value="NITROGEN METABOLITE REPRESSION PROTEIN NMRA FAMILY MEMBER"/>
    <property type="match status" value="1"/>
</dbReference>
<dbReference type="OrthoDB" id="10254221at2759"/>
<dbReference type="Gene3D" id="3.90.25.10">
    <property type="entry name" value="UDP-galactose 4-epimerase, domain 1"/>
    <property type="match status" value="1"/>
</dbReference>
<protein>
    <submittedName>
        <fullName evidence="4">NmrA family protein</fullName>
    </submittedName>
</protein>
<dbReference type="Gene3D" id="3.40.50.720">
    <property type="entry name" value="NAD(P)-binding Rossmann-like Domain"/>
    <property type="match status" value="1"/>
</dbReference>
<evidence type="ECO:0000313" key="5">
    <source>
        <dbReference type="Proteomes" id="UP000009168"/>
    </source>
</evidence>
<dbReference type="InterPro" id="IPR008030">
    <property type="entry name" value="NmrA-like"/>
</dbReference>
<evidence type="ECO:0000256" key="1">
    <source>
        <dbReference type="ARBA" id="ARBA00006328"/>
    </source>
</evidence>
<dbReference type="SUPFAM" id="SSF51735">
    <property type="entry name" value="NAD(P)-binding Rossmann-fold domains"/>
    <property type="match status" value="1"/>
</dbReference>
<dbReference type="KEGG" id="tet:TTHERM_000581919"/>
<dbReference type="PANTHER" id="PTHR42748:SF18">
    <property type="entry name" value="NMRA-LIKE DOMAIN-CONTAINING PROTEIN"/>
    <property type="match status" value="1"/>
</dbReference>
<evidence type="ECO:0000256" key="2">
    <source>
        <dbReference type="ARBA" id="ARBA00022857"/>
    </source>
</evidence>
<dbReference type="STRING" id="312017.W7X2W5"/>
<dbReference type="InParanoid" id="W7X2W5"/>
<reference evidence="5" key="1">
    <citation type="journal article" date="2006" name="PLoS Biol.">
        <title>Macronuclear genome sequence of the ciliate Tetrahymena thermophila, a model eukaryote.</title>
        <authorList>
            <person name="Eisen J.A."/>
            <person name="Coyne R.S."/>
            <person name="Wu M."/>
            <person name="Wu D."/>
            <person name="Thiagarajan M."/>
            <person name="Wortman J.R."/>
            <person name="Badger J.H."/>
            <person name="Ren Q."/>
            <person name="Amedeo P."/>
            <person name="Jones K.M."/>
            <person name="Tallon L.J."/>
            <person name="Delcher A.L."/>
            <person name="Salzberg S.L."/>
            <person name="Silva J.C."/>
            <person name="Haas B.J."/>
            <person name="Majoros W.H."/>
            <person name="Farzad M."/>
            <person name="Carlton J.M."/>
            <person name="Smith R.K. Jr."/>
            <person name="Garg J."/>
            <person name="Pearlman R.E."/>
            <person name="Karrer K.M."/>
            <person name="Sun L."/>
            <person name="Manning G."/>
            <person name="Elde N.C."/>
            <person name="Turkewitz A.P."/>
            <person name="Asai D.J."/>
            <person name="Wilkes D.E."/>
            <person name="Wang Y."/>
            <person name="Cai H."/>
            <person name="Collins K."/>
            <person name="Stewart B.A."/>
            <person name="Lee S.R."/>
            <person name="Wilamowska K."/>
            <person name="Weinberg Z."/>
            <person name="Ruzzo W.L."/>
            <person name="Wloga D."/>
            <person name="Gaertig J."/>
            <person name="Frankel J."/>
            <person name="Tsao C.-C."/>
            <person name="Gorovsky M.A."/>
            <person name="Keeling P.J."/>
            <person name="Waller R.F."/>
            <person name="Patron N.J."/>
            <person name="Cherry J.M."/>
            <person name="Stover N.A."/>
            <person name="Krieger C.J."/>
            <person name="del Toro C."/>
            <person name="Ryder H.F."/>
            <person name="Williamson S.C."/>
            <person name="Barbeau R.A."/>
            <person name="Hamilton E.P."/>
            <person name="Orias E."/>
        </authorList>
    </citation>
    <scope>NUCLEOTIDE SEQUENCE [LARGE SCALE GENOMIC DNA]</scope>
    <source>
        <strain evidence="5">SB210</strain>
    </source>
</reference>
<keyword evidence="5" id="KW-1185">Reference proteome</keyword>
<name>W7X2W5_TETTS</name>
<dbReference type="Proteomes" id="UP000009168">
    <property type="component" value="Unassembled WGS sequence"/>
</dbReference>
<keyword evidence="2" id="KW-0521">NADP</keyword>
<dbReference type="eggNOG" id="ENOG502SAJ7">
    <property type="taxonomic scope" value="Eukaryota"/>
</dbReference>
<dbReference type="AlphaFoldDB" id="W7X2W5"/>
<accession>W7X2W5</accession>
<gene>
    <name evidence="4" type="ORF">TTHERM_000581919</name>
</gene>
<dbReference type="GeneID" id="24439695"/>
<proteinExistence type="inferred from homology"/>
<dbReference type="Pfam" id="PF05368">
    <property type="entry name" value="NmrA"/>
    <property type="match status" value="1"/>
</dbReference>
<dbReference type="RefSeq" id="XP_012653785.1">
    <property type="nucleotide sequence ID" value="XM_012798331.1"/>
</dbReference>
<feature type="domain" description="NmrA-like" evidence="3">
    <location>
        <begin position="4"/>
        <end position="258"/>
    </location>
</feature>
<evidence type="ECO:0000313" key="4">
    <source>
        <dbReference type="EMBL" id="EWS73655.1"/>
    </source>
</evidence>
<dbReference type="EMBL" id="GG662649">
    <property type="protein sequence ID" value="EWS73655.1"/>
    <property type="molecule type" value="Genomic_DNA"/>
</dbReference>
<evidence type="ECO:0000259" key="3">
    <source>
        <dbReference type="Pfam" id="PF05368"/>
    </source>
</evidence>
<sequence>MSQYKIIILGATGLVGQATVKALVKQKIAVTAGVRDISKAKELMAYGAKVIQANMGFDQQKLANILSKFDVLFIVTPGHTDRINLTINTINAAKQANVKYIVMVSDTSAHNYDTIFGKQFGTIEQYIKQSGLSYCILRLPIFIDNLWGSAESIKYQNTFYGPIDGNKKYITVAVQDAALAAASVLTHPFNHVGKTYTIYSDYKSSNELASLYSLALGRPIQYKNIMYEGTKQVLLKQMPEWYVEGYLELFKLVEKQDLSQILCSYDFKNLTNQSPTTHLNWMWQNFKYF</sequence>
<organism evidence="4 5">
    <name type="scientific">Tetrahymena thermophila (strain SB210)</name>
    <dbReference type="NCBI Taxonomy" id="312017"/>
    <lineage>
        <taxon>Eukaryota</taxon>
        <taxon>Sar</taxon>
        <taxon>Alveolata</taxon>
        <taxon>Ciliophora</taxon>
        <taxon>Intramacronucleata</taxon>
        <taxon>Oligohymenophorea</taxon>
        <taxon>Hymenostomatida</taxon>
        <taxon>Tetrahymenina</taxon>
        <taxon>Tetrahymenidae</taxon>
        <taxon>Tetrahymena</taxon>
    </lineage>
</organism>
<dbReference type="InterPro" id="IPR036291">
    <property type="entry name" value="NAD(P)-bd_dom_sf"/>
</dbReference>
<dbReference type="InterPro" id="IPR051164">
    <property type="entry name" value="NmrA-like_oxidored"/>
</dbReference>